<dbReference type="EMBL" id="JAOYFB010000004">
    <property type="protein sequence ID" value="KAK4013197.1"/>
    <property type="molecule type" value="Genomic_DNA"/>
</dbReference>
<name>A0ABQ9ZJV6_9CRUS</name>
<evidence type="ECO:0000313" key="2">
    <source>
        <dbReference type="Proteomes" id="UP001234178"/>
    </source>
</evidence>
<reference evidence="1 2" key="1">
    <citation type="journal article" date="2023" name="Nucleic Acids Res.">
        <title>The hologenome of Daphnia magna reveals possible DNA methylation and microbiome-mediated evolution of the host genome.</title>
        <authorList>
            <person name="Chaturvedi A."/>
            <person name="Li X."/>
            <person name="Dhandapani V."/>
            <person name="Marshall H."/>
            <person name="Kissane S."/>
            <person name="Cuenca-Cambronero M."/>
            <person name="Asole G."/>
            <person name="Calvet F."/>
            <person name="Ruiz-Romero M."/>
            <person name="Marangio P."/>
            <person name="Guigo R."/>
            <person name="Rago D."/>
            <person name="Mirbahai L."/>
            <person name="Eastwood N."/>
            <person name="Colbourne J.K."/>
            <person name="Zhou J."/>
            <person name="Mallon E."/>
            <person name="Orsini L."/>
        </authorList>
    </citation>
    <scope>NUCLEOTIDE SEQUENCE [LARGE SCALE GENOMIC DNA]</scope>
    <source>
        <strain evidence="1">LRV0_1</strain>
    </source>
</reference>
<organism evidence="1 2">
    <name type="scientific">Daphnia magna</name>
    <dbReference type="NCBI Taxonomy" id="35525"/>
    <lineage>
        <taxon>Eukaryota</taxon>
        <taxon>Metazoa</taxon>
        <taxon>Ecdysozoa</taxon>
        <taxon>Arthropoda</taxon>
        <taxon>Crustacea</taxon>
        <taxon>Branchiopoda</taxon>
        <taxon>Diplostraca</taxon>
        <taxon>Cladocera</taxon>
        <taxon>Anomopoda</taxon>
        <taxon>Daphniidae</taxon>
        <taxon>Daphnia</taxon>
    </lineage>
</organism>
<sequence length="73" mass="8266">MAFHITSFMANDSSTVDNRDARISFNIIKGTGDPRHTLCHLFLKWKGTDFIETAMFLNIKTKPAPYSSMLVLT</sequence>
<proteinExistence type="predicted"/>
<keyword evidence="2" id="KW-1185">Reference proteome</keyword>
<evidence type="ECO:0000313" key="1">
    <source>
        <dbReference type="EMBL" id="KAK4013197.1"/>
    </source>
</evidence>
<accession>A0ABQ9ZJV6</accession>
<protein>
    <submittedName>
        <fullName evidence="1">Uncharacterized protein</fullName>
    </submittedName>
</protein>
<gene>
    <name evidence="1" type="ORF">OUZ56_025431</name>
</gene>
<dbReference type="Proteomes" id="UP001234178">
    <property type="component" value="Unassembled WGS sequence"/>
</dbReference>
<comment type="caution">
    <text evidence="1">The sequence shown here is derived from an EMBL/GenBank/DDBJ whole genome shotgun (WGS) entry which is preliminary data.</text>
</comment>